<keyword evidence="1" id="KW-1202">Platelet aggregation activating toxin</keyword>
<keyword evidence="6" id="KW-1185">Reference proteome</keyword>
<comment type="caution">
    <text evidence="5">The sequence shown here is derived from an EMBL/GenBank/DDBJ whole genome shotgun (WGS) entry which is preliminary data.</text>
</comment>
<dbReference type="InterPro" id="IPR043137">
    <property type="entry name" value="GGT_ssub_C"/>
</dbReference>
<dbReference type="Proteomes" id="UP001168821">
    <property type="component" value="Unassembled WGS sequence"/>
</dbReference>
<evidence type="ECO:0000256" key="4">
    <source>
        <dbReference type="SAM" id="SignalP"/>
    </source>
</evidence>
<evidence type="ECO:0008006" key="7">
    <source>
        <dbReference type="Google" id="ProtNLM"/>
    </source>
</evidence>
<dbReference type="FunFam" id="3.60.20.40:FF:000001">
    <property type="entry name" value="Gamma-glutamyltranspeptidase 1"/>
    <property type="match status" value="1"/>
</dbReference>
<gene>
    <name evidence="5" type="ORF">Zmor_022404</name>
</gene>
<dbReference type="Pfam" id="PF01019">
    <property type="entry name" value="G_glu_transpept"/>
    <property type="match status" value="1"/>
</dbReference>
<keyword evidence="1" id="KW-1199">Hemostasis impairing toxin</keyword>
<evidence type="ECO:0000256" key="2">
    <source>
        <dbReference type="PIRSR" id="PIRSR600101-1"/>
    </source>
</evidence>
<dbReference type="AlphaFoldDB" id="A0AA38M6A7"/>
<dbReference type="PRINTS" id="PR01210">
    <property type="entry name" value="GGTRANSPTASE"/>
</dbReference>
<dbReference type="InterPro" id="IPR000101">
    <property type="entry name" value="GGT_peptidase"/>
</dbReference>
<dbReference type="FunFam" id="1.10.246.130:FF:000001">
    <property type="entry name" value="Gamma-glutamyltransferase 5 isoform 1"/>
    <property type="match status" value="1"/>
</dbReference>
<feature type="chain" id="PRO_5041385689" description="Gamma-glutamyltranspeptidase 1" evidence="4">
    <location>
        <begin position="20"/>
        <end position="587"/>
    </location>
</feature>
<feature type="binding site" evidence="3">
    <location>
        <position position="407"/>
    </location>
    <ligand>
        <name>L-glutamate</name>
        <dbReference type="ChEBI" id="CHEBI:29985"/>
    </ligand>
</feature>
<keyword evidence="1" id="KW-0800">Toxin</keyword>
<feature type="binding site" evidence="3">
    <location>
        <position position="91"/>
    </location>
    <ligand>
        <name>L-glutamate</name>
        <dbReference type="ChEBI" id="CHEBI:29985"/>
    </ligand>
</feature>
<dbReference type="PANTHER" id="PTHR11686:SF72">
    <property type="entry name" value="GAMMA-GLUTAMYL TRANSPEPTIDASE, ISOFORM A"/>
    <property type="match status" value="1"/>
</dbReference>
<dbReference type="GO" id="GO:0036374">
    <property type="term" value="F:glutathione hydrolase activity"/>
    <property type="evidence" value="ECO:0007669"/>
    <property type="project" value="InterPro"/>
</dbReference>
<feature type="signal peptide" evidence="4">
    <location>
        <begin position="1"/>
        <end position="19"/>
    </location>
</feature>
<proteinExistence type="predicted"/>
<evidence type="ECO:0000313" key="6">
    <source>
        <dbReference type="Proteomes" id="UP001168821"/>
    </source>
</evidence>
<organism evidence="5 6">
    <name type="scientific">Zophobas morio</name>
    <dbReference type="NCBI Taxonomy" id="2755281"/>
    <lineage>
        <taxon>Eukaryota</taxon>
        <taxon>Metazoa</taxon>
        <taxon>Ecdysozoa</taxon>
        <taxon>Arthropoda</taxon>
        <taxon>Hexapoda</taxon>
        <taxon>Insecta</taxon>
        <taxon>Pterygota</taxon>
        <taxon>Neoptera</taxon>
        <taxon>Endopterygota</taxon>
        <taxon>Coleoptera</taxon>
        <taxon>Polyphaga</taxon>
        <taxon>Cucujiformia</taxon>
        <taxon>Tenebrionidae</taxon>
        <taxon>Zophobas</taxon>
    </lineage>
</organism>
<feature type="binding site" evidence="3">
    <location>
        <begin position="383"/>
        <end position="385"/>
    </location>
    <ligand>
        <name>L-glutamate</name>
        <dbReference type="ChEBI" id="CHEBI:29985"/>
    </ligand>
</feature>
<name>A0AA38M6A7_9CUCU</name>
<evidence type="ECO:0000256" key="1">
    <source>
        <dbReference type="ARBA" id="ARBA00084097"/>
    </source>
</evidence>
<keyword evidence="4" id="KW-0732">Signal</keyword>
<evidence type="ECO:0000313" key="5">
    <source>
        <dbReference type="EMBL" id="KAJ3644694.1"/>
    </source>
</evidence>
<feature type="binding site" evidence="3">
    <location>
        <position position="458"/>
    </location>
    <ligand>
        <name>L-glutamate</name>
        <dbReference type="ChEBI" id="CHEBI:29985"/>
    </ligand>
</feature>
<dbReference type="InterPro" id="IPR043138">
    <property type="entry name" value="GGT_lsub"/>
</dbReference>
<dbReference type="GO" id="GO:0005886">
    <property type="term" value="C:plasma membrane"/>
    <property type="evidence" value="ECO:0007669"/>
    <property type="project" value="TreeGrafter"/>
</dbReference>
<protein>
    <recommendedName>
        <fullName evidence="7">Gamma-glutamyltranspeptidase 1</fullName>
    </recommendedName>
</protein>
<accession>A0AA38M6A7</accession>
<dbReference type="GO" id="GO:0006751">
    <property type="term" value="P:glutathione catabolic process"/>
    <property type="evidence" value="ECO:0007669"/>
    <property type="project" value="InterPro"/>
</dbReference>
<feature type="binding site" evidence="3">
    <location>
        <begin position="435"/>
        <end position="436"/>
    </location>
    <ligand>
        <name>L-glutamate</name>
        <dbReference type="ChEBI" id="CHEBI:29985"/>
    </ligand>
</feature>
<dbReference type="PANTHER" id="PTHR11686">
    <property type="entry name" value="GAMMA GLUTAMYL TRANSPEPTIDASE"/>
    <property type="match status" value="1"/>
</dbReference>
<sequence>MRFLQAFFFVLTLLGTTRPEETATGVVISNGPACAQIGTSILKKNGTAVDAAIAALFCEGVSVPNCMGLGGGFLMNIYIKDGGKSDFLIAREVAPEKANETMFGKDEDSAIRGGLAVAVPGELKGYWEAYNKYGGGVPWKDLVQPTIDLCNEGIPVTKYLAAVTDTYKEDIMKDDILRGIFIKAATNQTYAETEKITRPRLAKTLELIAENGADVLYNGTLTSDFVKDIQAKGGIITEEDLQNYAPVWSTPIPIQLPFNQTLHATPLPGSGLILGLIMTILSDFLDPADPTSVTNWQRVIEAFKFGFAKRTELGDPDFVDVTEIVNQLTSTTFAQELRALIFDNQTSEDPGYYGANVTQPLDHGTANLCVLAPNGDAVSVTSTINYDFGAGFASASTGIILNDQMDDFSSPGFDNVYGVPPSPSNYIVPGKRPMSSMNPSIVVDGNGDVRLVVGGSGGTKIITTVASIMIKNLWFNYTVKDAVVDKRLHHQLFPMQVLLEEGYSQDFIDALIEIGHNVTEAGPADGFNTITSISREGGTLYGSFDPRRGGGEDYVYSTTGGTSTVTGVSYQLWFLFVCVMFYQQYSG</sequence>
<dbReference type="EMBL" id="JALNTZ010000007">
    <property type="protein sequence ID" value="KAJ3644694.1"/>
    <property type="molecule type" value="Genomic_DNA"/>
</dbReference>
<dbReference type="InterPro" id="IPR029055">
    <property type="entry name" value="Ntn_hydrolases_N"/>
</dbReference>
<feature type="active site" description="Nucleophile" evidence="2">
    <location>
        <position position="365"/>
    </location>
</feature>
<reference evidence="5" key="1">
    <citation type="journal article" date="2023" name="G3 (Bethesda)">
        <title>Whole genome assemblies of Zophobas morio and Tenebrio molitor.</title>
        <authorList>
            <person name="Kaur S."/>
            <person name="Stinson S.A."/>
            <person name="diCenzo G.C."/>
        </authorList>
    </citation>
    <scope>NUCLEOTIDE SEQUENCE</scope>
    <source>
        <strain evidence="5">QUZm001</strain>
    </source>
</reference>
<evidence type="ECO:0000256" key="3">
    <source>
        <dbReference type="PIRSR" id="PIRSR600101-2"/>
    </source>
</evidence>
<dbReference type="Gene3D" id="1.10.246.130">
    <property type="match status" value="1"/>
</dbReference>
<dbReference type="SUPFAM" id="SSF56235">
    <property type="entry name" value="N-terminal nucleophile aminohydrolases (Ntn hydrolases)"/>
    <property type="match status" value="1"/>
</dbReference>
<dbReference type="Gene3D" id="3.60.20.40">
    <property type="match status" value="1"/>
</dbReference>